<protein>
    <recommendedName>
        <fullName evidence="3">Tail fiber protein</fullName>
    </recommendedName>
</protein>
<proteinExistence type="predicted"/>
<comment type="caution">
    <text evidence="1">The sequence shown here is derived from an EMBL/GenBank/DDBJ whole genome shotgun (WGS) entry which is preliminary data.</text>
</comment>
<gene>
    <name evidence="1" type="ORF">C8P69_101579</name>
</gene>
<accession>A0A2T4ZIU3</accession>
<dbReference type="OrthoDB" id="8305513at2"/>
<dbReference type="AlphaFoldDB" id="A0A2T4ZIU3"/>
<sequence length="623" mass="65371">MAPVFKNNATSTLATSITTGSTTITVQSGDAALFPSPTGGDWAPITVVDGSGNIEVMRCTARSGANLTVTRAQEGTTAKAFSSGARVDHRLTAGALSDILTILAAKLDASGFNAAAVLALLLTVDGTGSGLDADLLDAQSAAYYLDLANATGTIPEGGLPTRLRATGAAVNDWNTATATGFYASNRGTPENVQNTPDGAAGTDYWVGWTIQSAINANFAVQTVQALSAVGTNTKIFRRHLNSGTWGAWYRAELSQTEQDARYFQQQIISAANPNINALTNPGSYYLAATPTNGPAGVDVSYFSLAVFGGGNTRTQILSSYTTSRTFIRGGSETGGVWTWEAWREMLHSANLNGIKGLRSSTAGVTAAAADTNQAWLPFSADHTITIPAAASHPAGTVLGPFKVLDAVTVTFQRSSTDVFRVHSGLGSPTSFTMSQGQQCYLVSNGIGTWEVFYLSDTALLAEVSFSAASSLTITLPKGFRRFRLTTRAIMSAAAALVMRTSTDGGATWATGASDYSYDWLYKSNGSAVGTGWTNNSFCELMGVIGTTADQRVWNELDIYDARDATVRTFFRSRSTAYYTAANAAPVGFLTAGGARNNNEANNAIQIYPGSGTISGHYKLEGIV</sequence>
<dbReference type="CDD" id="cd19958">
    <property type="entry name" value="pyocin_knob"/>
    <property type="match status" value="2"/>
</dbReference>
<evidence type="ECO:0008006" key="3">
    <source>
        <dbReference type="Google" id="ProtNLM"/>
    </source>
</evidence>
<dbReference type="EMBL" id="PZZL01000001">
    <property type="protein sequence ID" value="PTM61906.1"/>
    <property type="molecule type" value="Genomic_DNA"/>
</dbReference>
<name>A0A2T4ZIU3_9HYPH</name>
<dbReference type="Proteomes" id="UP000241808">
    <property type="component" value="Unassembled WGS sequence"/>
</dbReference>
<organism evidence="1 2">
    <name type="scientific">Phreatobacter oligotrophus</name>
    <dbReference type="NCBI Taxonomy" id="1122261"/>
    <lineage>
        <taxon>Bacteria</taxon>
        <taxon>Pseudomonadati</taxon>
        <taxon>Pseudomonadota</taxon>
        <taxon>Alphaproteobacteria</taxon>
        <taxon>Hyphomicrobiales</taxon>
        <taxon>Phreatobacteraceae</taxon>
        <taxon>Phreatobacter</taxon>
    </lineage>
</organism>
<keyword evidence="2" id="KW-1185">Reference proteome</keyword>
<dbReference type="RefSeq" id="WP_108174341.1">
    <property type="nucleotide sequence ID" value="NZ_PZZL01000001.1"/>
</dbReference>
<evidence type="ECO:0000313" key="1">
    <source>
        <dbReference type="EMBL" id="PTM61906.1"/>
    </source>
</evidence>
<evidence type="ECO:0000313" key="2">
    <source>
        <dbReference type="Proteomes" id="UP000241808"/>
    </source>
</evidence>
<reference evidence="1 2" key="1">
    <citation type="submission" date="2018-04" db="EMBL/GenBank/DDBJ databases">
        <title>Genomic Encyclopedia of Archaeal and Bacterial Type Strains, Phase II (KMG-II): from individual species to whole genera.</title>
        <authorList>
            <person name="Goeker M."/>
        </authorList>
    </citation>
    <scope>NUCLEOTIDE SEQUENCE [LARGE SCALE GENOMIC DNA]</scope>
    <source>
        <strain evidence="1 2">DSM 25521</strain>
    </source>
</reference>